<reference evidence="3" key="1">
    <citation type="submission" date="2021-04" db="EMBL/GenBank/DDBJ databases">
        <authorList>
            <person name="Rodrigo-Torres L."/>
            <person name="Arahal R. D."/>
            <person name="Lucena T."/>
        </authorList>
    </citation>
    <scope>NUCLEOTIDE SEQUENCE</scope>
    <source>
        <strain evidence="3">AS29M-1</strain>
    </source>
</reference>
<proteinExistence type="predicted"/>
<evidence type="ECO:0000313" key="4">
    <source>
        <dbReference type="Proteomes" id="UP000683507"/>
    </source>
</evidence>
<gene>
    <name evidence="3" type="primary">ybfF</name>
    <name evidence="3" type="ORF">CRYO30217_00803</name>
</gene>
<accession>A0A916JK85</accession>
<keyword evidence="1 3" id="KW-0378">Hydrolase</keyword>
<sequence>MKLNYKREGQGDPLIIIHGLFGSLDNWQTLGKKFAEDFDTILIDQRNHGHSPHSDDFDYDFMAMDLIELIEDLNLQNTNVIGHSMGGKTAMRAAQLRPDLIDKLIVVDIGPKGYPMHHDVILEGLHAIDFNVVKSRGKADEVISKFIEDEGVKQFLLKNLYWKEKGVLDWRINLEVITNNMEKIIGKLPSDEVDIPTLFIRGEKSNYIIEDDYTDIFMQFPNSDIETIYNAGHWIHAENPFDFYNLVMAFLED</sequence>
<organism evidence="3 4">
    <name type="scientific">Parvicella tangerina</name>
    <dbReference type="NCBI Taxonomy" id="2829795"/>
    <lineage>
        <taxon>Bacteria</taxon>
        <taxon>Pseudomonadati</taxon>
        <taxon>Bacteroidota</taxon>
        <taxon>Flavobacteriia</taxon>
        <taxon>Flavobacteriales</taxon>
        <taxon>Parvicellaceae</taxon>
        <taxon>Parvicella</taxon>
    </lineage>
</organism>
<dbReference type="InterPro" id="IPR000073">
    <property type="entry name" value="AB_hydrolase_1"/>
</dbReference>
<dbReference type="PANTHER" id="PTHR46118:SF4">
    <property type="entry name" value="PROTEIN ABHD11"/>
    <property type="match status" value="1"/>
</dbReference>
<dbReference type="Pfam" id="PF00561">
    <property type="entry name" value="Abhydrolase_1"/>
    <property type="match status" value="1"/>
</dbReference>
<dbReference type="PANTHER" id="PTHR46118">
    <property type="entry name" value="PROTEIN ABHD11"/>
    <property type="match status" value="1"/>
</dbReference>
<dbReference type="Gene3D" id="3.40.50.1820">
    <property type="entry name" value="alpha/beta hydrolase"/>
    <property type="match status" value="1"/>
</dbReference>
<dbReference type="PRINTS" id="PR00111">
    <property type="entry name" value="ABHYDROLASE"/>
</dbReference>
<evidence type="ECO:0000313" key="3">
    <source>
        <dbReference type="EMBL" id="CAG5078906.1"/>
    </source>
</evidence>
<keyword evidence="4" id="KW-1185">Reference proteome</keyword>
<feature type="domain" description="AB hydrolase-1" evidence="2">
    <location>
        <begin position="13"/>
        <end position="112"/>
    </location>
</feature>
<dbReference type="KEGG" id="ptan:CRYO30217_00803"/>
<dbReference type="EMBL" id="OU015584">
    <property type="protein sequence ID" value="CAG5078906.1"/>
    <property type="molecule type" value="Genomic_DNA"/>
</dbReference>
<dbReference type="EC" id="3.1.-.-" evidence="3"/>
<dbReference type="AlphaFoldDB" id="A0A916JK85"/>
<dbReference type="Proteomes" id="UP000683507">
    <property type="component" value="Chromosome"/>
</dbReference>
<name>A0A916JK85_9FLAO</name>
<dbReference type="RefSeq" id="WP_258541027.1">
    <property type="nucleotide sequence ID" value="NZ_OU015584.1"/>
</dbReference>
<evidence type="ECO:0000256" key="1">
    <source>
        <dbReference type="ARBA" id="ARBA00022801"/>
    </source>
</evidence>
<evidence type="ECO:0000259" key="2">
    <source>
        <dbReference type="Pfam" id="PF00561"/>
    </source>
</evidence>
<dbReference type="InterPro" id="IPR029058">
    <property type="entry name" value="AB_hydrolase_fold"/>
</dbReference>
<protein>
    <submittedName>
        <fullName evidence="3">Esterase YbfF</fullName>
        <ecNumber evidence="3">3.1.-.-</ecNumber>
    </submittedName>
</protein>
<dbReference type="GO" id="GO:0016787">
    <property type="term" value="F:hydrolase activity"/>
    <property type="evidence" value="ECO:0007669"/>
    <property type="project" value="UniProtKB-KW"/>
</dbReference>
<dbReference type="SUPFAM" id="SSF53474">
    <property type="entry name" value="alpha/beta-Hydrolases"/>
    <property type="match status" value="1"/>
</dbReference>